<comment type="caution">
    <text evidence="1">The sequence shown here is derived from an EMBL/GenBank/DDBJ whole genome shotgun (WGS) entry which is preliminary data.</text>
</comment>
<name>A0ABM8QFE8_9BACT</name>
<reference evidence="1 2" key="1">
    <citation type="submission" date="2021-02" db="EMBL/GenBank/DDBJ databases">
        <authorList>
            <person name="Han P."/>
        </authorList>
    </citation>
    <scope>NUCLEOTIDE SEQUENCE [LARGE SCALE GENOMIC DNA]</scope>
    <source>
        <strain evidence="1">Candidatus Nitrospira sp. ZN2</strain>
    </source>
</reference>
<organism evidence="1 2">
    <name type="scientific">Nitrospira defluvii</name>
    <dbReference type="NCBI Taxonomy" id="330214"/>
    <lineage>
        <taxon>Bacteria</taxon>
        <taxon>Pseudomonadati</taxon>
        <taxon>Nitrospirota</taxon>
        <taxon>Nitrospiria</taxon>
        <taxon>Nitrospirales</taxon>
        <taxon>Nitrospiraceae</taxon>
        <taxon>Nitrospira</taxon>
    </lineage>
</organism>
<proteinExistence type="predicted"/>
<sequence length="79" mass="8384">MTDVLLSRCSDDAEEGTDVINGSPVLTSLLARDIRTGSGDYGISPFSNHLGEITLAERAWVVADLQGYAGARQPVATYV</sequence>
<evidence type="ECO:0000313" key="2">
    <source>
        <dbReference type="Proteomes" id="UP000675880"/>
    </source>
</evidence>
<protein>
    <submittedName>
        <fullName evidence="1">Uncharacterized protein</fullName>
    </submittedName>
</protein>
<dbReference type="EMBL" id="CAJNBJ010000001">
    <property type="protein sequence ID" value="CAE6694244.1"/>
    <property type="molecule type" value="Genomic_DNA"/>
</dbReference>
<dbReference type="Proteomes" id="UP000675880">
    <property type="component" value="Unassembled WGS sequence"/>
</dbReference>
<gene>
    <name evidence="1" type="ORF">NSPZN2_10376</name>
</gene>
<keyword evidence="2" id="KW-1185">Reference proteome</keyword>
<evidence type="ECO:0000313" key="1">
    <source>
        <dbReference type="EMBL" id="CAE6694244.1"/>
    </source>
</evidence>
<accession>A0ABM8QFE8</accession>